<protein>
    <submittedName>
        <fullName evidence="2">Rrf2 family protein (Putative transcriptional regulator)</fullName>
    </submittedName>
</protein>
<dbReference type="InterPro" id="IPR036390">
    <property type="entry name" value="WH_DNA-bd_sf"/>
</dbReference>
<sequence>MCRARYDGRSRPIDEGRGRPGWGTLPERTGAHCGTHTLCVDPAAPFPHGPNVQMLLSKSCEYGLRAMLYLGTLEDDEAAEDEDAGPTREYVSIQTISDDLEIGFSFLTKVFQQLNDAGLLTSKRGPGGGVALTRAPDAISLYEIVVAIDGNDLFEECVLGLPGCGEAEPCPLHEHWTEERDRMKATFQRTALNEVPDVRLTPFVDDLAEADGASV</sequence>
<name>Q2S4J6_SALRD</name>
<dbReference type="PANTHER" id="PTHR33221">
    <property type="entry name" value="WINGED HELIX-TURN-HELIX TRANSCRIPTIONAL REGULATOR, RRF2 FAMILY"/>
    <property type="match status" value="1"/>
</dbReference>
<dbReference type="eggNOG" id="COG1959">
    <property type="taxonomic scope" value="Bacteria"/>
</dbReference>
<organism evidence="2 3">
    <name type="scientific">Salinibacter ruber (strain DSM 13855 / M31)</name>
    <dbReference type="NCBI Taxonomy" id="309807"/>
    <lineage>
        <taxon>Bacteria</taxon>
        <taxon>Pseudomonadati</taxon>
        <taxon>Rhodothermota</taxon>
        <taxon>Rhodothermia</taxon>
        <taxon>Rhodothermales</taxon>
        <taxon>Salinibacteraceae</taxon>
        <taxon>Salinibacter</taxon>
    </lineage>
</organism>
<evidence type="ECO:0000313" key="3">
    <source>
        <dbReference type="Proteomes" id="UP000008674"/>
    </source>
</evidence>
<accession>Q2S4J6</accession>
<dbReference type="OrthoDB" id="9808360at2"/>
<proteinExistence type="predicted"/>
<dbReference type="EMBL" id="CP000159">
    <property type="protein sequence ID" value="ABC43872.1"/>
    <property type="molecule type" value="Genomic_DNA"/>
</dbReference>
<dbReference type="Proteomes" id="UP000008674">
    <property type="component" value="Chromosome"/>
</dbReference>
<dbReference type="HOGENOM" id="CLU_107144_1_4_10"/>
<gene>
    <name evidence="2" type="ordered locus">SRU_0748</name>
</gene>
<dbReference type="InterPro" id="IPR000944">
    <property type="entry name" value="Tscrpt_reg_Rrf2"/>
</dbReference>
<evidence type="ECO:0000313" key="2">
    <source>
        <dbReference type="EMBL" id="ABC43872.1"/>
    </source>
</evidence>
<dbReference type="STRING" id="309807.SRU_0748"/>
<dbReference type="GO" id="GO:0003700">
    <property type="term" value="F:DNA-binding transcription factor activity"/>
    <property type="evidence" value="ECO:0007669"/>
    <property type="project" value="TreeGrafter"/>
</dbReference>
<dbReference type="KEGG" id="sru:SRU_0748"/>
<dbReference type="Pfam" id="PF02082">
    <property type="entry name" value="Rrf2"/>
    <property type="match status" value="1"/>
</dbReference>
<dbReference type="PROSITE" id="PS01332">
    <property type="entry name" value="HTH_RRF2_1"/>
    <property type="match status" value="1"/>
</dbReference>
<dbReference type="PATRIC" id="fig|309807.25.peg.769"/>
<dbReference type="NCBIfam" id="TIGR00738">
    <property type="entry name" value="rrf2_super"/>
    <property type="match status" value="1"/>
</dbReference>
<dbReference type="InterPro" id="IPR030489">
    <property type="entry name" value="TR_Rrf2-type_CS"/>
</dbReference>
<feature type="region of interest" description="Disordered" evidence="1">
    <location>
        <begin position="1"/>
        <end position="26"/>
    </location>
</feature>
<dbReference type="EnsemblBacteria" id="ABC43872">
    <property type="protein sequence ID" value="ABC43872"/>
    <property type="gene ID" value="SRU_0748"/>
</dbReference>
<dbReference type="GO" id="GO:0005829">
    <property type="term" value="C:cytosol"/>
    <property type="evidence" value="ECO:0007669"/>
    <property type="project" value="TreeGrafter"/>
</dbReference>
<evidence type="ECO:0000256" key="1">
    <source>
        <dbReference type="SAM" id="MobiDB-lite"/>
    </source>
</evidence>
<dbReference type="PROSITE" id="PS51197">
    <property type="entry name" value="HTH_RRF2_2"/>
    <property type="match status" value="1"/>
</dbReference>
<dbReference type="Gene3D" id="1.10.10.10">
    <property type="entry name" value="Winged helix-like DNA-binding domain superfamily/Winged helix DNA-binding domain"/>
    <property type="match status" value="1"/>
</dbReference>
<keyword evidence="3" id="KW-1185">Reference proteome</keyword>
<dbReference type="PANTHER" id="PTHR33221:SF13">
    <property type="entry name" value="TRANSCRIPTIONAL REGULATOR-RELATED"/>
    <property type="match status" value="1"/>
</dbReference>
<reference evidence="2 3" key="1">
    <citation type="journal article" date="2005" name="Proc. Natl. Acad. Sci. U.S.A.">
        <title>The genome of Salinibacter ruber: convergence and gene exchange among hyperhalophilic bacteria and archaea.</title>
        <authorList>
            <person name="Mongodin E.F."/>
            <person name="Nelson K.E."/>
            <person name="Daugherty S."/>
            <person name="Deboy R.T."/>
            <person name="Wister J."/>
            <person name="Khouri H."/>
            <person name="Weidman J."/>
            <person name="Walsh D.A."/>
            <person name="Papke R.T."/>
            <person name="Sanchez Perez G."/>
            <person name="Sharma A.K."/>
            <person name="Nesbo C.L."/>
            <person name="MacLeod D."/>
            <person name="Bapteste E."/>
            <person name="Doolittle W.F."/>
            <person name="Charlebois R.L."/>
            <person name="Legault B."/>
            <person name="Rodriguez-Valera F."/>
        </authorList>
    </citation>
    <scope>NUCLEOTIDE SEQUENCE [LARGE SCALE GENOMIC DNA]</scope>
    <source>
        <strain evidence="3">DSM 13855 / CECT 5946 / M31</strain>
    </source>
</reference>
<dbReference type="InterPro" id="IPR036388">
    <property type="entry name" value="WH-like_DNA-bd_sf"/>
</dbReference>
<dbReference type="AlphaFoldDB" id="Q2S4J6"/>
<dbReference type="SUPFAM" id="SSF46785">
    <property type="entry name" value="Winged helix' DNA-binding domain"/>
    <property type="match status" value="1"/>
</dbReference>
<feature type="compositionally biased region" description="Basic and acidic residues" evidence="1">
    <location>
        <begin position="1"/>
        <end position="18"/>
    </location>
</feature>